<dbReference type="EMBL" id="AWWV01014240">
    <property type="protein sequence ID" value="OMO58202.1"/>
    <property type="molecule type" value="Genomic_DNA"/>
</dbReference>
<evidence type="ECO:0000313" key="3">
    <source>
        <dbReference type="Proteomes" id="UP000188268"/>
    </source>
</evidence>
<dbReference type="OrthoDB" id="730183at2759"/>
<accession>A0A1R3GJE9</accession>
<name>A0A1R3GJE9_COCAP</name>
<evidence type="ECO:0000256" key="1">
    <source>
        <dbReference type="SAM" id="MobiDB-lite"/>
    </source>
</evidence>
<dbReference type="Gramene" id="OMO58202">
    <property type="protein sequence ID" value="OMO58202"/>
    <property type="gene ID" value="CCACVL1_25539"/>
</dbReference>
<dbReference type="Proteomes" id="UP000188268">
    <property type="component" value="Unassembled WGS sequence"/>
</dbReference>
<dbReference type="AlphaFoldDB" id="A0A1R3GJE9"/>
<evidence type="ECO:0000313" key="2">
    <source>
        <dbReference type="EMBL" id="OMO58202.1"/>
    </source>
</evidence>
<gene>
    <name evidence="2" type="ORF">CCACVL1_25539</name>
</gene>
<protein>
    <submittedName>
        <fullName evidence="2">Uncharacterized protein</fullName>
    </submittedName>
</protein>
<organism evidence="2 3">
    <name type="scientific">Corchorus capsularis</name>
    <name type="common">Jute</name>
    <dbReference type="NCBI Taxonomy" id="210143"/>
    <lineage>
        <taxon>Eukaryota</taxon>
        <taxon>Viridiplantae</taxon>
        <taxon>Streptophyta</taxon>
        <taxon>Embryophyta</taxon>
        <taxon>Tracheophyta</taxon>
        <taxon>Spermatophyta</taxon>
        <taxon>Magnoliopsida</taxon>
        <taxon>eudicotyledons</taxon>
        <taxon>Gunneridae</taxon>
        <taxon>Pentapetalae</taxon>
        <taxon>rosids</taxon>
        <taxon>malvids</taxon>
        <taxon>Malvales</taxon>
        <taxon>Malvaceae</taxon>
        <taxon>Grewioideae</taxon>
        <taxon>Apeibeae</taxon>
        <taxon>Corchorus</taxon>
    </lineage>
</organism>
<sequence length="93" mass="10683">MSLQWLRPGFRFNPTGEAEIYGDKEPWKLFNPNHYLPYWVFAQLKKKRDSDSVTKQTTKKKGKGAKKTKKKRKKGTIATPTVGLGKVDIAIIF</sequence>
<proteinExistence type="predicted"/>
<feature type="compositionally biased region" description="Basic residues" evidence="1">
    <location>
        <begin position="57"/>
        <end position="75"/>
    </location>
</feature>
<reference evidence="2 3" key="1">
    <citation type="submission" date="2013-09" db="EMBL/GenBank/DDBJ databases">
        <title>Corchorus capsularis genome sequencing.</title>
        <authorList>
            <person name="Alam M."/>
            <person name="Haque M.S."/>
            <person name="Islam M.S."/>
            <person name="Emdad E.M."/>
            <person name="Islam M.M."/>
            <person name="Ahmed B."/>
            <person name="Halim A."/>
            <person name="Hossen Q.M.M."/>
            <person name="Hossain M.Z."/>
            <person name="Ahmed R."/>
            <person name="Khan M.M."/>
            <person name="Islam R."/>
            <person name="Rashid M.M."/>
            <person name="Khan S.A."/>
            <person name="Rahman M.S."/>
            <person name="Alam M."/>
        </authorList>
    </citation>
    <scope>NUCLEOTIDE SEQUENCE [LARGE SCALE GENOMIC DNA]</scope>
    <source>
        <strain evidence="3">cv. CVL-1</strain>
        <tissue evidence="2">Whole seedling</tissue>
    </source>
</reference>
<comment type="caution">
    <text evidence="2">The sequence shown here is derived from an EMBL/GenBank/DDBJ whole genome shotgun (WGS) entry which is preliminary data.</text>
</comment>
<keyword evidence="3" id="KW-1185">Reference proteome</keyword>
<feature type="region of interest" description="Disordered" evidence="1">
    <location>
        <begin position="47"/>
        <end position="75"/>
    </location>
</feature>